<organism evidence="1 2">
    <name type="scientific">Qipengyuania algicida</name>
    <dbReference type="NCBI Taxonomy" id="1836209"/>
    <lineage>
        <taxon>Bacteria</taxon>
        <taxon>Pseudomonadati</taxon>
        <taxon>Pseudomonadota</taxon>
        <taxon>Alphaproteobacteria</taxon>
        <taxon>Sphingomonadales</taxon>
        <taxon>Erythrobacteraceae</taxon>
        <taxon>Qipengyuania</taxon>
    </lineage>
</organism>
<dbReference type="OrthoDB" id="9801841at2"/>
<dbReference type="InterPro" id="IPR011990">
    <property type="entry name" value="TPR-like_helical_dom_sf"/>
</dbReference>
<sequence length="387" mass="42953">MVAESGLQYLDSLAKDRHAPNEVRAEVGRGYVRLADVTGTSSGSSLGRFREGGRLLAEARAIIEPLYRASPKDPVLTNDFADVLTRQAIDEMYNNGRIDHGRKLADVALAVISPLAAKNPDAAGTFIKALTARGDANGWNNEFEKASEFYERAESFATELPANFITAQTVAARAHNFRLLAESYHNSNRELQARKALDHAISLDEQMYKADPLNPRKARGLIVALWYSAVLDRTAQRPKQARREIGRAMQLVSGLQERNPGDADMIKLYSTVAEVDAQLLADRGDYRASYALTDKIIELNRKKVEISENVSGARRSLAEVLRTGGTNHHNGGDYAGACRLWKEAYEIWQALDAKGELSDWDKDSTNEMRQLLEKGCDPPRKISRQPI</sequence>
<gene>
    <name evidence="1" type="ORF">GRI58_11510</name>
</gene>
<comment type="caution">
    <text evidence="1">The sequence shown here is derived from an EMBL/GenBank/DDBJ whole genome shotgun (WGS) entry which is preliminary data.</text>
</comment>
<evidence type="ECO:0000313" key="1">
    <source>
        <dbReference type="EMBL" id="MXP29447.1"/>
    </source>
</evidence>
<dbReference type="SUPFAM" id="SSF48452">
    <property type="entry name" value="TPR-like"/>
    <property type="match status" value="1"/>
</dbReference>
<protein>
    <recommendedName>
        <fullName evidence="3">Tetratricopeptide repeat protein</fullName>
    </recommendedName>
</protein>
<evidence type="ECO:0000313" key="2">
    <source>
        <dbReference type="Proteomes" id="UP000439780"/>
    </source>
</evidence>
<name>A0A845AJ58_9SPHN</name>
<evidence type="ECO:0008006" key="3">
    <source>
        <dbReference type="Google" id="ProtNLM"/>
    </source>
</evidence>
<dbReference type="RefSeq" id="WP_160753742.1">
    <property type="nucleotide sequence ID" value="NZ_WTYA01000008.1"/>
</dbReference>
<reference evidence="1 2" key="1">
    <citation type="submission" date="2019-12" db="EMBL/GenBank/DDBJ databases">
        <title>Genomic-based taxomic classification of the family Erythrobacteraceae.</title>
        <authorList>
            <person name="Xu L."/>
        </authorList>
    </citation>
    <scope>NUCLEOTIDE SEQUENCE [LARGE SCALE GENOMIC DNA]</scope>
    <source>
        <strain evidence="1 2">KEMB 9005-328</strain>
    </source>
</reference>
<accession>A0A845AJ58</accession>
<dbReference type="AlphaFoldDB" id="A0A845AJ58"/>
<proteinExistence type="predicted"/>
<dbReference type="EMBL" id="WTYA01000008">
    <property type="protein sequence ID" value="MXP29447.1"/>
    <property type="molecule type" value="Genomic_DNA"/>
</dbReference>
<dbReference type="Gene3D" id="1.25.40.10">
    <property type="entry name" value="Tetratricopeptide repeat domain"/>
    <property type="match status" value="1"/>
</dbReference>
<dbReference type="Proteomes" id="UP000439780">
    <property type="component" value="Unassembled WGS sequence"/>
</dbReference>
<keyword evidence="2" id="KW-1185">Reference proteome</keyword>